<keyword evidence="3" id="KW-1185">Reference proteome</keyword>
<organism evidence="2 3">
    <name type="scientific">Mycolicibacterium moriokaense</name>
    <dbReference type="NCBI Taxonomy" id="39691"/>
    <lineage>
        <taxon>Bacteria</taxon>
        <taxon>Bacillati</taxon>
        <taxon>Actinomycetota</taxon>
        <taxon>Actinomycetes</taxon>
        <taxon>Mycobacteriales</taxon>
        <taxon>Mycobacteriaceae</taxon>
        <taxon>Mycolicibacterium</taxon>
    </lineage>
</organism>
<keyword evidence="1" id="KW-0472">Membrane</keyword>
<feature type="transmembrane region" description="Helical" evidence="1">
    <location>
        <begin position="17"/>
        <end position="36"/>
    </location>
</feature>
<name>A0AAD1HFQ0_9MYCO</name>
<reference evidence="2 3" key="1">
    <citation type="journal article" date="2019" name="Emerg. Microbes Infect.">
        <title>Comprehensive subspecies identification of 175 nontuberculous mycobacteria species based on 7547 genomic profiles.</title>
        <authorList>
            <person name="Matsumoto Y."/>
            <person name="Kinjo T."/>
            <person name="Motooka D."/>
            <person name="Nabeya D."/>
            <person name="Jung N."/>
            <person name="Uechi K."/>
            <person name="Horii T."/>
            <person name="Iida T."/>
            <person name="Fujita J."/>
            <person name="Nakamura S."/>
        </authorList>
    </citation>
    <scope>NUCLEOTIDE SEQUENCE [LARGE SCALE GENOMIC DNA]</scope>
    <source>
        <strain evidence="2 3">JCM 6375</strain>
    </source>
</reference>
<dbReference type="Proteomes" id="UP000466681">
    <property type="component" value="Chromosome"/>
</dbReference>
<keyword evidence="1" id="KW-0812">Transmembrane</keyword>
<protein>
    <submittedName>
        <fullName evidence="2">Uncharacterized protein</fullName>
    </submittedName>
</protein>
<evidence type="ECO:0000313" key="3">
    <source>
        <dbReference type="Proteomes" id="UP000466681"/>
    </source>
</evidence>
<dbReference type="EMBL" id="AP022560">
    <property type="protein sequence ID" value="BBX04615.1"/>
    <property type="molecule type" value="Genomic_DNA"/>
</dbReference>
<dbReference type="AlphaFoldDB" id="A0AAD1HFQ0"/>
<sequence>MELIDVLKAVRNVSRTYVAYVCLLLTFVALGTFVYALAAESAVAGILGAALIVLMAATVVGFRIGARTRAASNDSGIDIPSENIWARPLRREQISRYMENYRAVRDGHERILQAVAVPVGAPANLEDRRAA</sequence>
<gene>
    <name evidence="2" type="ORF">MMOR_55510</name>
</gene>
<keyword evidence="1" id="KW-1133">Transmembrane helix</keyword>
<accession>A0AAD1HFQ0</accession>
<feature type="transmembrane region" description="Helical" evidence="1">
    <location>
        <begin position="42"/>
        <end position="62"/>
    </location>
</feature>
<evidence type="ECO:0000256" key="1">
    <source>
        <dbReference type="SAM" id="Phobius"/>
    </source>
</evidence>
<evidence type="ECO:0000313" key="2">
    <source>
        <dbReference type="EMBL" id="BBX04615.1"/>
    </source>
</evidence>
<dbReference type="KEGG" id="mmor:MMOR_55510"/>
<dbReference type="RefSeq" id="WP_179967936.1">
    <property type="nucleotide sequence ID" value="NZ_AP022560.1"/>
</dbReference>
<proteinExistence type="predicted"/>